<evidence type="ECO:0000259" key="2">
    <source>
        <dbReference type="PROSITE" id="PS51397"/>
    </source>
</evidence>
<feature type="compositionally biased region" description="Pro residues" evidence="1">
    <location>
        <begin position="1"/>
        <end position="10"/>
    </location>
</feature>
<organism evidence="3 4">
    <name type="scientific">Orbilia brochopaga</name>
    <dbReference type="NCBI Taxonomy" id="3140254"/>
    <lineage>
        <taxon>Eukaryota</taxon>
        <taxon>Fungi</taxon>
        <taxon>Dikarya</taxon>
        <taxon>Ascomycota</taxon>
        <taxon>Pezizomycotina</taxon>
        <taxon>Orbiliomycetes</taxon>
        <taxon>Orbiliales</taxon>
        <taxon>Orbiliaceae</taxon>
        <taxon>Orbilia</taxon>
    </lineage>
</organism>
<feature type="region of interest" description="Disordered" evidence="1">
    <location>
        <begin position="1"/>
        <end position="34"/>
    </location>
</feature>
<feature type="compositionally biased region" description="Polar residues" evidence="1">
    <location>
        <begin position="20"/>
        <end position="30"/>
    </location>
</feature>
<evidence type="ECO:0000256" key="1">
    <source>
        <dbReference type="SAM" id="MobiDB-lite"/>
    </source>
</evidence>
<feature type="region of interest" description="Disordered" evidence="1">
    <location>
        <begin position="316"/>
        <end position="360"/>
    </location>
</feature>
<evidence type="ECO:0000313" key="3">
    <source>
        <dbReference type="EMBL" id="KAK6341028.1"/>
    </source>
</evidence>
<feature type="compositionally biased region" description="Low complexity" evidence="1">
    <location>
        <begin position="319"/>
        <end position="333"/>
    </location>
</feature>
<dbReference type="SUPFAM" id="SSF54236">
    <property type="entry name" value="Ubiquitin-like"/>
    <property type="match status" value="1"/>
</dbReference>
<sequence>MHPDAEPTPPTDIDMDQPAEDQQPSASGGDTHSVLISHAGTTHTFALPTSSTLADLRQQIQHVISISPEYQKLTAPKLGLLKDDALPITSLPPAPKKILLIGSSNAAIADVQLANSPAAANLRRFGGTGPIKPATPARRVDWKKASEESRYSFGGFRVLRHLRGSERSEAYLRRLAADPGIKAVMVKHKFSVGMLSEMDPAEHTTHESRTLGLNRNGGEEILLRLRTDAYDGYRDYRTVRKTLCHELAHNVHGEHDRHFWDLYKVILKGVEEADWRHGGRTVEGGGDGGRVLWEGEEKEREWVEAADRGAWTGGSFVLGSASGTSGTSASSSSLEDRRAMAARAAEERAKKRADDSSGTA</sequence>
<gene>
    <name evidence="3" type="ORF">TWF696_009338</name>
</gene>
<dbReference type="Pfam" id="PF08325">
    <property type="entry name" value="WLM"/>
    <property type="match status" value="1"/>
</dbReference>
<keyword evidence="4" id="KW-1185">Reference proteome</keyword>
<dbReference type="PANTHER" id="PTHR47795">
    <property type="entry name" value="UBIQUITIN AND WLM DOMAIN-CONTAINING METALLOPROTEASE SPCC1442.07C"/>
    <property type="match status" value="1"/>
</dbReference>
<dbReference type="PROSITE" id="PS51397">
    <property type="entry name" value="WLM"/>
    <property type="match status" value="1"/>
</dbReference>
<dbReference type="GO" id="GO:0070628">
    <property type="term" value="F:proteasome binding"/>
    <property type="evidence" value="ECO:0007669"/>
    <property type="project" value="TreeGrafter"/>
</dbReference>
<dbReference type="InterPro" id="IPR029071">
    <property type="entry name" value="Ubiquitin-like_domsf"/>
</dbReference>
<dbReference type="Gene3D" id="3.10.20.90">
    <property type="entry name" value="Phosphatidylinositol 3-kinase Catalytic Subunit, Chain A, domain 1"/>
    <property type="match status" value="1"/>
</dbReference>
<dbReference type="AlphaFoldDB" id="A0AAV9UKC1"/>
<comment type="caution">
    <text evidence="3">The sequence shown here is derived from an EMBL/GenBank/DDBJ whole genome shotgun (WGS) entry which is preliminary data.</text>
</comment>
<feature type="domain" description="WLM" evidence="2">
    <location>
        <begin position="144"/>
        <end position="350"/>
    </location>
</feature>
<dbReference type="CDD" id="cd17039">
    <property type="entry name" value="Ubl_ubiquitin_like"/>
    <property type="match status" value="1"/>
</dbReference>
<reference evidence="3 4" key="1">
    <citation type="submission" date="2019-10" db="EMBL/GenBank/DDBJ databases">
        <authorList>
            <person name="Palmer J.M."/>
        </authorList>
    </citation>
    <scope>NUCLEOTIDE SEQUENCE [LARGE SCALE GENOMIC DNA]</scope>
    <source>
        <strain evidence="3 4">TWF696</strain>
    </source>
</reference>
<proteinExistence type="predicted"/>
<protein>
    <recommendedName>
        <fullName evidence="2">WLM domain-containing protein</fullName>
    </recommendedName>
</protein>
<dbReference type="PANTHER" id="PTHR47795:SF1">
    <property type="entry name" value="DNA-DEPENDENT METALLOPROTEASE WSS1 HOMOLOG 2"/>
    <property type="match status" value="1"/>
</dbReference>
<dbReference type="InterPro" id="IPR013536">
    <property type="entry name" value="WLM_dom"/>
</dbReference>
<accession>A0AAV9UKC1</accession>
<evidence type="ECO:0000313" key="4">
    <source>
        <dbReference type="Proteomes" id="UP001375240"/>
    </source>
</evidence>
<name>A0AAV9UKC1_9PEZI</name>
<feature type="compositionally biased region" description="Basic and acidic residues" evidence="1">
    <location>
        <begin position="334"/>
        <end position="360"/>
    </location>
</feature>
<dbReference type="Proteomes" id="UP001375240">
    <property type="component" value="Unassembled WGS sequence"/>
</dbReference>
<dbReference type="EMBL" id="JAVHNQ010000008">
    <property type="protein sequence ID" value="KAK6341028.1"/>
    <property type="molecule type" value="Genomic_DNA"/>
</dbReference>